<feature type="region of interest" description="Disordered" evidence="1">
    <location>
        <begin position="111"/>
        <end position="181"/>
    </location>
</feature>
<protein>
    <submittedName>
        <fullName evidence="2">Uncharacterized protein</fullName>
    </submittedName>
</protein>
<evidence type="ECO:0000256" key="1">
    <source>
        <dbReference type="SAM" id="MobiDB-lite"/>
    </source>
</evidence>
<reference evidence="2 3" key="1">
    <citation type="submission" date="2024-02" db="EMBL/GenBank/DDBJ databases">
        <authorList>
            <person name="Chen Y."/>
            <person name="Shah S."/>
            <person name="Dougan E. K."/>
            <person name="Thang M."/>
            <person name="Chan C."/>
        </authorList>
    </citation>
    <scope>NUCLEOTIDE SEQUENCE [LARGE SCALE GENOMIC DNA]</scope>
</reference>
<evidence type="ECO:0000313" key="2">
    <source>
        <dbReference type="EMBL" id="CAK9051734.1"/>
    </source>
</evidence>
<feature type="region of interest" description="Disordered" evidence="1">
    <location>
        <begin position="487"/>
        <end position="531"/>
    </location>
</feature>
<feature type="compositionally biased region" description="Basic and acidic residues" evidence="1">
    <location>
        <begin position="425"/>
        <end position="434"/>
    </location>
</feature>
<dbReference type="EMBL" id="CAXAMN010018025">
    <property type="protein sequence ID" value="CAK9051734.1"/>
    <property type="molecule type" value="Genomic_DNA"/>
</dbReference>
<feature type="region of interest" description="Disordered" evidence="1">
    <location>
        <begin position="348"/>
        <end position="465"/>
    </location>
</feature>
<sequence length="561" mass="62304">MATDLSIEERYIQHQRGLFVGVPRPAAPVSYVNCVRSPPPQHYQATRAPERPDQNLHSAVQNLQKQVNELQHLFHSLAQQVSRSTPTEPIMTHQPEVARTPSEEALLRLHRQRRQQCNERAEQLHREAQQPHREAQQPHREPEAVETSEAREASLPETSRTAAAARELSEPRRQAKRSWIQGLSKGPSLWQVLQQRLCKEQKEEPGGKKKETGTDTKAVNEEATPNMPMDELCKYICSDLQNRFGCLEVAAVHAALSMRMCSEQEIDSYLSTAEDGERGVRSTLAAAAKALPPIAFGAQAFEDALLDVLQVRISRKSARRLFRQLASLPTSTAPIGSSGTTAQLTQLSNVKLEESQPVSPPRHAPISNRRSAWTQPEKGLSRSRSEGRTTVKVARPEARTETAAAKRPAGGVHLQEQIRQRWQHGLREKSESPEGSKVSSRRSSLKASPPPSKQASTNPLPPNVDRRSYEVWRRDVSLKSLLAFEAEVKARQESSTTSSENEAVRDRELPASSRSSKLPSSDSPPSSLRLRRSSEELCVEALPACPAPLLGLPSQVQTTES</sequence>
<comment type="caution">
    <text evidence="2">The sequence shown here is derived from an EMBL/GenBank/DDBJ whole genome shotgun (WGS) entry which is preliminary data.</text>
</comment>
<keyword evidence="3" id="KW-1185">Reference proteome</keyword>
<dbReference type="Proteomes" id="UP001642484">
    <property type="component" value="Unassembled WGS sequence"/>
</dbReference>
<feature type="compositionally biased region" description="Low complexity" evidence="1">
    <location>
        <begin position="510"/>
        <end position="528"/>
    </location>
</feature>
<accession>A0ABP0MJR7</accession>
<gene>
    <name evidence="2" type="ORF">CCMP2556_LOCUS26209</name>
</gene>
<evidence type="ECO:0000313" key="3">
    <source>
        <dbReference type="Proteomes" id="UP001642484"/>
    </source>
</evidence>
<name>A0ABP0MJR7_9DINO</name>
<feature type="compositionally biased region" description="Basic and acidic residues" evidence="1">
    <location>
        <begin position="116"/>
        <end position="154"/>
    </location>
</feature>
<proteinExistence type="predicted"/>
<organism evidence="2 3">
    <name type="scientific">Durusdinium trenchii</name>
    <dbReference type="NCBI Taxonomy" id="1381693"/>
    <lineage>
        <taxon>Eukaryota</taxon>
        <taxon>Sar</taxon>
        <taxon>Alveolata</taxon>
        <taxon>Dinophyceae</taxon>
        <taxon>Suessiales</taxon>
        <taxon>Symbiodiniaceae</taxon>
        <taxon>Durusdinium</taxon>
    </lineage>
</organism>
<feature type="compositionally biased region" description="Basic and acidic residues" evidence="1">
    <location>
        <begin position="379"/>
        <end position="400"/>
    </location>
</feature>